<accession>A0ABM8Q657</accession>
<keyword evidence="9" id="KW-0289">Folate biosynthesis</keyword>
<feature type="domain" description="7,8-dihydro-6-hydroxymethylpterin-pyrophosphokinase" evidence="13">
    <location>
        <begin position="113"/>
        <end position="124"/>
    </location>
</feature>
<keyword evidence="5" id="KW-0808">Transferase</keyword>
<reference evidence="14 15" key="1">
    <citation type="submission" date="2020-11" db="EMBL/GenBank/DDBJ databases">
        <authorList>
            <person name="Peeters C."/>
        </authorList>
    </citation>
    <scope>NUCLEOTIDE SEQUENCE [LARGE SCALE GENOMIC DNA]</scope>
    <source>
        <strain evidence="14 15">LMG 8286</strain>
    </source>
</reference>
<dbReference type="PANTHER" id="PTHR43071:SF1">
    <property type="entry name" value="2-AMINO-4-HYDROXY-6-HYDROXYMETHYLDIHYDROPTERIDINE PYROPHOSPHOKINASE"/>
    <property type="match status" value="1"/>
</dbReference>
<proteinExistence type="inferred from homology"/>
<evidence type="ECO:0000256" key="8">
    <source>
        <dbReference type="ARBA" id="ARBA00022840"/>
    </source>
</evidence>
<organism evidence="14 15">
    <name type="scientific">Campylobacter suis</name>
    <dbReference type="NCBI Taxonomy" id="2790657"/>
    <lineage>
        <taxon>Bacteria</taxon>
        <taxon>Pseudomonadati</taxon>
        <taxon>Campylobacterota</taxon>
        <taxon>Epsilonproteobacteria</taxon>
        <taxon>Campylobacterales</taxon>
        <taxon>Campylobacteraceae</taxon>
        <taxon>Campylobacter</taxon>
    </lineage>
</organism>
<keyword evidence="15" id="KW-1185">Reference proteome</keyword>
<evidence type="ECO:0000259" key="13">
    <source>
        <dbReference type="PROSITE" id="PS00794"/>
    </source>
</evidence>
<evidence type="ECO:0000313" key="15">
    <source>
        <dbReference type="Proteomes" id="UP000789359"/>
    </source>
</evidence>
<evidence type="ECO:0000256" key="3">
    <source>
        <dbReference type="ARBA" id="ARBA00013253"/>
    </source>
</evidence>
<comment type="caution">
    <text evidence="14">The sequence shown here is derived from an EMBL/GenBank/DDBJ whole genome shotgun (WGS) entry which is preliminary data.</text>
</comment>
<evidence type="ECO:0000256" key="7">
    <source>
        <dbReference type="ARBA" id="ARBA00022777"/>
    </source>
</evidence>
<evidence type="ECO:0000256" key="2">
    <source>
        <dbReference type="ARBA" id="ARBA00005810"/>
    </source>
</evidence>
<comment type="function">
    <text evidence="10">Catalyzes the transfer of pyrophosphate from adenosine triphosphate (ATP) to 6-hydroxymethyl-7,8-dihydropterin, an enzymatic step in folate biosynthesis pathway.</text>
</comment>
<evidence type="ECO:0000256" key="12">
    <source>
        <dbReference type="ARBA" id="ARBA00033413"/>
    </source>
</evidence>
<dbReference type="RefSeq" id="WP_230057040.1">
    <property type="nucleotide sequence ID" value="NZ_CAJHOE010000003.1"/>
</dbReference>
<keyword evidence="8" id="KW-0067">ATP-binding</keyword>
<dbReference type="PROSITE" id="PS00794">
    <property type="entry name" value="HPPK"/>
    <property type="match status" value="1"/>
</dbReference>
<evidence type="ECO:0000256" key="6">
    <source>
        <dbReference type="ARBA" id="ARBA00022741"/>
    </source>
</evidence>
<evidence type="ECO:0000256" key="11">
    <source>
        <dbReference type="ARBA" id="ARBA00029766"/>
    </source>
</evidence>
<dbReference type="InterPro" id="IPR000550">
    <property type="entry name" value="Hppk"/>
</dbReference>
<dbReference type="InterPro" id="IPR035907">
    <property type="entry name" value="Hppk_sf"/>
</dbReference>
<comment type="similarity">
    <text evidence="2">Belongs to the HPPK family.</text>
</comment>
<dbReference type="PANTHER" id="PTHR43071">
    <property type="entry name" value="2-AMINO-4-HYDROXY-6-HYDROXYMETHYLDIHYDROPTERIDINE PYROPHOSPHOKINASE"/>
    <property type="match status" value="1"/>
</dbReference>
<name>A0ABM8Q657_9BACT</name>
<dbReference type="Gene3D" id="3.30.70.560">
    <property type="entry name" value="7,8-Dihydro-6-hydroxymethylpterin-pyrophosphokinase HPPK"/>
    <property type="match status" value="1"/>
</dbReference>
<dbReference type="CDD" id="cd00483">
    <property type="entry name" value="HPPK"/>
    <property type="match status" value="1"/>
</dbReference>
<evidence type="ECO:0000256" key="10">
    <source>
        <dbReference type="ARBA" id="ARBA00029409"/>
    </source>
</evidence>
<dbReference type="Pfam" id="PF01288">
    <property type="entry name" value="HPPK"/>
    <property type="match status" value="1"/>
</dbReference>
<dbReference type="EC" id="2.7.6.3" evidence="3"/>
<dbReference type="EMBL" id="CAJHOE010000003">
    <property type="protein sequence ID" value="CAD7288394.1"/>
    <property type="molecule type" value="Genomic_DNA"/>
</dbReference>
<evidence type="ECO:0000256" key="1">
    <source>
        <dbReference type="ARBA" id="ARBA00005051"/>
    </source>
</evidence>
<dbReference type="SUPFAM" id="SSF55083">
    <property type="entry name" value="6-hydroxymethyl-7,8-dihydropterin pyrophosphokinase, HPPK"/>
    <property type="match status" value="1"/>
</dbReference>
<dbReference type="NCBIfam" id="TIGR01498">
    <property type="entry name" value="folK"/>
    <property type="match status" value="1"/>
</dbReference>
<gene>
    <name evidence="14" type="ORF">LMG8286_01284</name>
</gene>
<evidence type="ECO:0000256" key="5">
    <source>
        <dbReference type="ARBA" id="ARBA00022679"/>
    </source>
</evidence>
<evidence type="ECO:0000256" key="9">
    <source>
        <dbReference type="ARBA" id="ARBA00022909"/>
    </source>
</evidence>
<evidence type="ECO:0000256" key="4">
    <source>
        <dbReference type="ARBA" id="ARBA00016218"/>
    </source>
</evidence>
<keyword evidence="6" id="KW-0547">Nucleotide-binding</keyword>
<protein>
    <recommendedName>
        <fullName evidence="4">2-amino-4-hydroxy-6-hydroxymethyldihydropteridine pyrophosphokinase</fullName>
        <ecNumber evidence="3">2.7.6.3</ecNumber>
    </recommendedName>
    <alternativeName>
        <fullName evidence="11">6-hydroxymethyl-7,8-dihydropterin pyrophosphokinase</fullName>
    </alternativeName>
    <alternativeName>
        <fullName evidence="12">7,8-dihydro-6-hydroxymethylpterin-pyrophosphokinase</fullName>
    </alternativeName>
</protein>
<sequence>MKLVGARRLIRSKLCPSFFGFKNEFKNLAIIGLGGNIGDSAARFDRFLRALKKDRRIWLVESSPILINVAFGYEEQDDFSNAVISLQTSMGASELLRVLQYYEIKFKRERSFKNAPRTLDLDILYMDKKVRRSKRLCVPHSGVSKRLSVIVPMGLLRSIG</sequence>
<keyword evidence="7" id="KW-0418">Kinase</keyword>
<comment type="pathway">
    <text evidence="1">Cofactor biosynthesis; tetrahydrofolate biosynthesis; 2-amino-4-hydroxy-6-hydroxymethyl-7,8-dihydropteridine diphosphate from 7,8-dihydroneopterin triphosphate: step 4/4.</text>
</comment>
<evidence type="ECO:0000313" key="14">
    <source>
        <dbReference type="EMBL" id="CAD7288394.1"/>
    </source>
</evidence>
<dbReference type="Proteomes" id="UP000789359">
    <property type="component" value="Unassembled WGS sequence"/>
</dbReference>